<evidence type="ECO:0000313" key="2">
    <source>
        <dbReference type="EMBL" id="MED6134425.1"/>
    </source>
</evidence>
<dbReference type="Proteomes" id="UP001341840">
    <property type="component" value="Unassembled WGS sequence"/>
</dbReference>
<organism evidence="2 3">
    <name type="scientific">Stylosanthes scabra</name>
    <dbReference type="NCBI Taxonomy" id="79078"/>
    <lineage>
        <taxon>Eukaryota</taxon>
        <taxon>Viridiplantae</taxon>
        <taxon>Streptophyta</taxon>
        <taxon>Embryophyta</taxon>
        <taxon>Tracheophyta</taxon>
        <taxon>Spermatophyta</taxon>
        <taxon>Magnoliopsida</taxon>
        <taxon>eudicotyledons</taxon>
        <taxon>Gunneridae</taxon>
        <taxon>Pentapetalae</taxon>
        <taxon>rosids</taxon>
        <taxon>fabids</taxon>
        <taxon>Fabales</taxon>
        <taxon>Fabaceae</taxon>
        <taxon>Papilionoideae</taxon>
        <taxon>50 kb inversion clade</taxon>
        <taxon>dalbergioids sensu lato</taxon>
        <taxon>Dalbergieae</taxon>
        <taxon>Pterocarpus clade</taxon>
        <taxon>Stylosanthes</taxon>
    </lineage>
</organism>
<proteinExistence type="predicted"/>
<dbReference type="EMBL" id="JASCZI010060598">
    <property type="protein sequence ID" value="MED6134425.1"/>
    <property type="molecule type" value="Genomic_DNA"/>
</dbReference>
<sequence>MRLGGGGGDHYSPATSDGHNFHTGASIDAPFAATRSSRHPLRFYHNIEESEVRLQRNGGRFGSPSCFPPGYDQRDGPLVSYRTRSGWPYNRPNELIGRKDRHASCAFV</sequence>
<keyword evidence="3" id="KW-1185">Reference proteome</keyword>
<reference evidence="2 3" key="1">
    <citation type="journal article" date="2023" name="Plants (Basel)">
        <title>Bridging the Gap: Combining Genomics and Transcriptomics Approaches to Understand Stylosanthes scabra, an Orphan Legume from the Brazilian Caatinga.</title>
        <authorList>
            <person name="Ferreira-Neto J.R.C."/>
            <person name="da Silva M.D."/>
            <person name="Binneck E."/>
            <person name="de Melo N.F."/>
            <person name="da Silva R.H."/>
            <person name="de Melo A.L.T.M."/>
            <person name="Pandolfi V."/>
            <person name="Bustamante F.O."/>
            <person name="Brasileiro-Vidal A.C."/>
            <person name="Benko-Iseppon A.M."/>
        </authorList>
    </citation>
    <scope>NUCLEOTIDE SEQUENCE [LARGE SCALE GENOMIC DNA]</scope>
    <source>
        <tissue evidence="2">Leaves</tissue>
    </source>
</reference>
<evidence type="ECO:0000313" key="3">
    <source>
        <dbReference type="Proteomes" id="UP001341840"/>
    </source>
</evidence>
<gene>
    <name evidence="2" type="ORF">PIB30_036925</name>
</gene>
<feature type="region of interest" description="Disordered" evidence="1">
    <location>
        <begin position="1"/>
        <end position="25"/>
    </location>
</feature>
<comment type="caution">
    <text evidence="2">The sequence shown here is derived from an EMBL/GenBank/DDBJ whole genome shotgun (WGS) entry which is preliminary data.</text>
</comment>
<accession>A0ABU6SDD8</accession>
<evidence type="ECO:0000256" key="1">
    <source>
        <dbReference type="SAM" id="MobiDB-lite"/>
    </source>
</evidence>
<name>A0ABU6SDD8_9FABA</name>
<protein>
    <submittedName>
        <fullName evidence="2">Uncharacterized protein</fullName>
    </submittedName>
</protein>